<keyword evidence="4" id="KW-1185">Reference proteome</keyword>
<reference evidence="3 4" key="1">
    <citation type="submission" date="2018-03" db="EMBL/GenBank/DDBJ databases">
        <title>Genomic Encyclopedia of Type Strains, Phase III (KMG-III): the genomes of soil and plant-associated and newly described type strains.</title>
        <authorList>
            <person name="Whitman W."/>
        </authorList>
    </citation>
    <scope>NUCLEOTIDE SEQUENCE [LARGE SCALE GENOMIC DNA]</scope>
    <source>
        <strain evidence="3 4">MWH-P2sevCIIIb</strain>
    </source>
</reference>
<feature type="chain" id="PRO_5015741646" description="Copper chaperone PCu(A)C" evidence="2">
    <location>
        <begin position="23"/>
        <end position="172"/>
    </location>
</feature>
<dbReference type="SUPFAM" id="SSF110087">
    <property type="entry name" value="DR1885-like metal-binding protein"/>
    <property type="match status" value="1"/>
</dbReference>
<protein>
    <recommendedName>
        <fullName evidence="5">Copper chaperone PCu(A)C</fullName>
    </recommendedName>
</protein>
<dbReference type="Pfam" id="PF04314">
    <property type="entry name" value="PCuAC"/>
    <property type="match status" value="1"/>
</dbReference>
<feature type="region of interest" description="Disordered" evidence="1">
    <location>
        <begin position="152"/>
        <end position="172"/>
    </location>
</feature>
<evidence type="ECO:0008006" key="5">
    <source>
        <dbReference type="Google" id="ProtNLM"/>
    </source>
</evidence>
<dbReference type="AlphaFoldDB" id="A0A2T0XGT7"/>
<dbReference type="EMBL" id="PVTV01000013">
    <property type="protein sequence ID" value="PRY98156.1"/>
    <property type="molecule type" value="Genomic_DNA"/>
</dbReference>
<feature type="signal peptide" evidence="2">
    <location>
        <begin position="1"/>
        <end position="22"/>
    </location>
</feature>
<accession>A0A2T0XGT7</accession>
<evidence type="ECO:0000256" key="1">
    <source>
        <dbReference type="SAM" id="MobiDB-lite"/>
    </source>
</evidence>
<dbReference type="Gene3D" id="2.60.40.1890">
    <property type="entry name" value="PCu(A)C copper chaperone"/>
    <property type="match status" value="1"/>
</dbReference>
<keyword evidence="2" id="KW-0732">Signal</keyword>
<organism evidence="3 4">
    <name type="scientific">Jezberella montanilacus</name>
    <dbReference type="NCBI Taxonomy" id="323426"/>
    <lineage>
        <taxon>Bacteria</taxon>
        <taxon>Pseudomonadati</taxon>
        <taxon>Pseudomonadota</taxon>
        <taxon>Betaproteobacteria</taxon>
        <taxon>Burkholderiales</taxon>
        <taxon>Alcaligenaceae</taxon>
        <taxon>Jezberella</taxon>
    </lineage>
</organism>
<dbReference type="RefSeq" id="WP_106227705.1">
    <property type="nucleotide sequence ID" value="NZ_PVTV01000013.1"/>
</dbReference>
<proteinExistence type="predicted"/>
<sequence length="172" mass="17746">MRIFTAVSGLFLIVGFTSAALAADSSKTSELTISQAWVRASVPGQTNGAGYLTIANGTGKDDRLLSASSTAAGKLEIHEVVSEGGNAKMREVSSVSIPANGSVTFAPGGYHIMFLQLATGFKPATAVPVTLKFEQAGEVSVTFDVKPATYNPSAASGHQMHGGHEQMSGMKP</sequence>
<dbReference type="InterPro" id="IPR036182">
    <property type="entry name" value="PCuAC_sf"/>
</dbReference>
<evidence type="ECO:0000313" key="4">
    <source>
        <dbReference type="Proteomes" id="UP000238308"/>
    </source>
</evidence>
<gene>
    <name evidence="3" type="ORF">BCM14_1873</name>
</gene>
<name>A0A2T0XGT7_9BURK</name>
<dbReference type="PANTHER" id="PTHR36302:SF1">
    <property type="entry name" value="COPPER CHAPERONE PCU(A)C"/>
    <property type="match status" value="1"/>
</dbReference>
<dbReference type="InterPro" id="IPR007410">
    <property type="entry name" value="LpqE-like"/>
</dbReference>
<dbReference type="InterPro" id="IPR058248">
    <property type="entry name" value="Lxx211020-like"/>
</dbReference>
<dbReference type="Proteomes" id="UP000238308">
    <property type="component" value="Unassembled WGS sequence"/>
</dbReference>
<dbReference type="PANTHER" id="PTHR36302">
    <property type="entry name" value="BLR7088 PROTEIN"/>
    <property type="match status" value="1"/>
</dbReference>
<comment type="caution">
    <text evidence="3">The sequence shown here is derived from an EMBL/GenBank/DDBJ whole genome shotgun (WGS) entry which is preliminary data.</text>
</comment>
<dbReference type="OrthoDB" id="9796962at2"/>
<evidence type="ECO:0000313" key="3">
    <source>
        <dbReference type="EMBL" id="PRY98156.1"/>
    </source>
</evidence>
<evidence type="ECO:0000256" key="2">
    <source>
        <dbReference type="SAM" id="SignalP"/>
    </source>
</evidence>